<evidence type="ECO:0000259" key="1">
    <source>
        <dbReference type="SMART" id="SM00460"/>
    </source>
</evidence>
<dbReference type="Proteomes" id="UP001596380">
    <property type="component" value="Unassembled WGS sequence"/>
</dbReference>
<proteinExistence type="predicted"/>
<dbReference type="RefSeq" id="WP_160819454.1">
    <property type="nucleotide sequence ID" value="NZ_JBHSXE010000001.1"/>
</dbReference>
<dbReference type="PANTHER" id="PTHR33490:SF3">
    <property type="entry name" value="CONSERVED INTEGRAL MEMBRANE PROTEIN"/>
    <property type="match status" value="1"/>
</dbReference>
<dbReference type="SUPFAM" id="SSF54001">
    <property type="entry name" value="Cysteine proteinases"/>
    <property type="match status" value="1"/>
</dbReference>
<evidence type="ECO:0000313" key="2">
    <source>
        <dbReference type="EMBL" id="MFC6881023.1"/>
    </source>
</evidence>
<evidence type="ECO:0000313" key="3">
    <source>
        <dbReference type="Proteomes" id="UP001596380"/>
    </source>
</evidence>
<reference evidence="3" key="1">
    <citation type="journal article" date="2019" name="Int. J. Syst. Evol. Microbiol.">
        <title>The Global Catalogue of Microorganisms (GCM) 10K type strain sequencing project: providing services to taxonomists for standard genome sequencing and annotation.</title>
        <authorList>
            <consortium name="The Broad Institute Genomics Platform"/>
            <consortium name="The Broad Institute Genome Sequencing Center for Infectious Disease"/>
            <person name="Wu L."/>
            <person name="Ma J."/>
        </authorList>
    </citation>
    <scope>NUCLEOTIDE SEQUENCE [LARGE SCALE GENOMIC DNA]</scope>
    <source>
        <strain evidence="3">JCM 3369</strain>
    </source>
</reference>
<dbReference type="InterPro" id="IPR002931">
    <property type="entry name" value="Transglutaminase-like"/>
</dbReference>
<dbReference type="Gene3D" id="3.10.620.30">
    <property type="match status" value="1"/>
</dbReference>
<feature type="domain" description="Transglutaminase-like" evidence="1">
    <location>
        <begin position="69"/>
        <end position="129"/>
    </location>
</feature>
<keyword evidence="3" id="KW-1185">Reference proteome</keyword>
<dbReference type="InterPro" id="IPR038765">
    <property type="entry name" value="Papain-like_cys_pep_sf"/>
</dbReference>
<protein>
    <submittedName>
        <fullName evidence="2">Transglutaminase family protein</fullName>
    </submittedName>
</protein>
<accession>A0ABW2CIQ7</accession>
<sequence>MEFDAEPWDYLAADEAIDIEHPLVQEHAARLRTGDDIAFAHAAFDYVRDEITHSLDARDPRVTWRASDVLREGTGLCYAKSHAYTALLRAAGIQAGLCYQRLRSGDGFVLHGLTAALIDDRWVRLDPRGNKPGVDVAFSPSEDRLAYVPDGAASESDSRTVYAFPHPAVLDVLKSATDCVGLCESGALPSSLTG</sequence>
<organism evidence="2 3">
    <name type="scientific">Actinomadura yumaensis</name>
    <dbReference type="NCBI Taxonomy" id="111807"/>
    <lineage>
        <taxon>Bacteria</taxon>
        <taxon>Bacillati</taxon>
        <taxon>Actinomycetota</taxon>
        <taxon>Actinomycetes</taxon>
        <taxon>Streptosporangiales</taxon>
        <taxon>Thermomonosporaceae</taxon>
        <taxon>Actinomadura</taxon>
    </lineage>
</organism>
<gene>
    <name evidence="2" type="ORF">ACFQKB_14745</name>
</gene>
<dbReference type="EMBL" id="JBHSXS010000007">
    <property type="protein sequence ID" value="MFC6881023.1"/>
    <property type="molecule type" value="Genomic_DNA"/>
</dbReference>
<dbReference type="Pfam" id="PF01841">
    <property type="entry name" value="Transglut_core"/>
    <property type="match status" value="1"/>
</dbReference>
<comment type="caution">
    <text evidence="2">The sequence shown here is derived from an EMBL/GenBank/DDBJ whole genome shotgun (WGS) entry which is preliminary data.</text>
</comment>
<dbReference type="PANTHER" id="PTHR33490">
    <property type="entry name" value="BLR5614 PROTEIN-RELATED"/>
    <property type="match status" value="1"/>
</dbReference>
<dbReference type="SMART" id="SM00460">
    <property type="entry name" value="TGc"/>
    <property type="match status" value="1"/>
</dbReference>
<name>A0ABW2CIQ7_9ACTN</name>